<sequence>MPKMEFYSKYEEYNKKNEKFNKILKEINNYLFNLDNSDQLEKIYLFFIDLKENYLKENLIDCLYILKHIAELLNFKQLNNWINFELNGYNYKCSYIPQYRRYLAVYFFGDIQYSFRDDYLILDPIGEILRRIENKEDYYTEIDNDERLIVFQIYDKNVDKLVIFCSNLSQIVYGIMSILSRFIWIVDSKIPIKFEKEIPFKKKYIKINLSNSLSNLYGNLIYLINLVAQKTKSYNLIPFLLRKLFENLIYQIFQKTLNKKHKDFYFYPKRPRGFSKLIKLFNYFRNEELLEYHNGAIDDDLMQFLKLIRSKGNLAVHQLLFEINDEMINTWEKKTNNLLKNLFFILENVPKNEILIDDEERIEKIENILND</sequence>
<reference evidence="2" key="1">
    <citation type="journal article" date="2015" name="Nature">
        <title>Complex archaea that bridge the gap between prokaryotes and eukaryotes.</title>
        <authorList>
            <person name="Spang A."/>
            <person name="Saw J.H."/>
            <person name="Jorgensen S.L."/>
            <person name="Zaremba-Niedzwiedzka K."/>
            <person name="Martijn J."/>
            <person name="Lind A.E."/>
            <person name="van Eijk R."/>
            <person name="Schleper C."/>
            <person name="Guy L."/>
            <person name="Ettema T.J."/>
        </authorList>
    </citation>
    <scope>NUCLEOTIDE SEQUENCE</scope>
</reference>
<evidence type="ECO:0000313" key="2">
    <source>
        <dbReference type="EMBL" id="KKN48017.1"/>
    </source>
</evidence>
<dbReference type="AlphaFoldDB" id="A0A0F9REI2"/>
<protein>
    <recommendedName>
        <fullName evidence="1">AbiTii domain-containing protein</fullName>
    </recommendedName>
</protein>
<proteinExistence type="predicted"/>
<accession>A0A0F9REI2</accession>
<feature type="domain" description="AbiTii" evidence="1">
    <location>
        <begin position="60"/>
        <end position="107"/>
    </location>
</feature>
<name>A0A0F9REI2_9ZZZZ</name>
<organism evidence="2">
    <name type="scientific">marine sediment metagenome</name>
    <dbReference type="NCBI Taxonomy" id="412755"/>
    <lineage>
        <taxon>unclassified sequences</taxon>
        <taxon>metagenomes</taxon>
        <taxon>ecological metagenomes</taxon>
    </lineage>
</organism>
<dbReference type="Pfam" id="PF18864">
    <property type="entry name" value="AbiTii"/>
    <property type="match status" value="1"/>
</dbReference>
<evidence type="ECO:0000259" key="1">
    <source>
        <dbReference type="Pfam" id="PF18864"/>
    </source>
</evidence>
<gene>
    <name evidence="2" type="ORF">LCGC14_0657030</name>
</gene>
<dbReference type="EMBL" id="LAZR01001244">
    <property type="protein sequence ID" value="KKN48017.1"/>
    <property type="molecule type" value="Genomic_DNA"/>
</dbReference>
<dbReference type="InterPro" id="IPR041304">
    <property type="entry name" value="AbiTii"/>
</dbReference>
<comment type="caution">
    <text evidence="2">The sequence shown here is derived from an EMBL/GenBank/DDBJ whole genome shotgun (WGS) entry which is preliminary data.</text>
</comment>